<dbReference type="Proteomes" id="UP001234989">
    <property type="component" value="Chromosome 3"/>
</dbReference>
<feature type="region of interest" description="Disordered" evidence="1">
    <location>
        <begin position="119"/>
        <end position="162"/>
    </location>
</feature>
<evidence type="ECO:0000256" key="1">
    <source>
        <dbReference type="SAM" id="MobiDB-lite"/>
    </source>
</evidence>
<dbReference type="InterPro" id="IPR052584">
    <property type="entry name" value="U2_snRNP_Complex_Component"/>
</dbReference>
<gene>
    <name evidence="4" type="ORF">MTR67_011301</name>
</gene>
<keyword evidence="2" id="KW-1133">Transmembrane helix</keyword>
<dbReference type="PANTHER" id="PTHR12785">
    <property type="entry name" value="SPLICING FACTOR 3B"/>
    <property type="match status" value="1"/>
</dbReference>
<name>A0AAF0TG09_SOLVR</name>
<feature type="region of interest" description="Disordered" evidence="1">
    <location>
        <begin position="665"/>
        <end position="709"/>
    </location>
</feature>
<keyword evidence="2" id="KW-0472">Membrane</keyword>
<feature type="transmembrane region" description="Helical" evidence="2">
    <location>
        <begin position="324"/>
        <end position="343"/>
    </location>
</feature>
<dbReference type="Pfam" id="PF04037">
    <property type="entry name" value="DUF382"/>
    <property type="match status" value="2"/>
</dbReference>
<proteinExistence type="predicted"/>
<keyword evidence="2" id="KW-0812">Transmembrane</keyword>
<feature type="compositionally biased region" description="Acidic residues" evidence="1">
    <location>
        <begin position="538"/>
        <end position="560"/>
    </location>
</feature>
<accession>A0AAF0TG09</accession>
<evidence type="ECO:0000259" key="3">
    <source>
        <dbReference type="SMART" id="SM00581"/>
    </source>
</evidence>
<feature type="region of interest" description="Disordered" evidence="1">
    <location>
        <begin position="522"/>
        <end position="593"/>
    </location>
</feature>
<evidence type="ECO:0000256" key="2">
    <source>
        <dbReference type="SAM" id="Phobius"/>
    </source>
</evidence>
<feature type="compositionally biased region" description="Basic and acidic residues" evidence="1">
    <location>
        <begin position="122"/>
        <end position="140"/>
    </location>
</feature>
<keyword evidence="5" id="KW-1185">Reference proteome</keyword>
<dbReference type="PANTHER" id="PTHR12785:SF6">
    <property type="entry name" value="SPLICING FACTOR 3B SUBUNIT 2"/>
    <property type="match status" value="1"/>
</dbReference>
<dbReference type="SMART" id="SM00581">
    <property type="entry name" value="PSP"/>
    <property type="match status" value="1"/>
</dbReference>
<feature type="transmembrane region" description="Helical" evidence="2">
    <location>
        <begin position="238"/>
        <end position="264"/>
    </location>
</feature>
<dbReference type="AlphaFoldDB" id="A0AAF0TG09"/>
<evidence type="ECO:0000313" key="5">
    <source>
        <dbReference type="Proteomes" id="UP001234989"/>
    </source>
</evidence>
<feature type="transmembrane region" description="Helical" evidence="2">
    <location>
        <begin position="271"/>
        <end position="297"/>
    </location>
</feature>
<dbReference type="InterPro" id="IPR007180">
    <property type="entry name" value="DUF382"/>
</dbReference>
<reference evidence="4" key="1">
    <citation type="submission" date="2023-08" db="EMBL/GenBank/DDBJ databases">
        <title>A de novo genome assembly of Solanum verrucosum Schlechtendal, a Mexican diploid species geographically isolated from the other diploid A-genome species in potato relatives.</title>
        <authorList>
            <person name="Hosaka K."/>
        </authorList>
    </citation>
    <scope>NUCLEOTIDE SEQUENCE</scope>
    <source>
        <tissue evidence="4">Young leaves</tissue>
    </source>
</reference>
<feature type="compositionally biased region" description="Basic residues" evidence="1">
    <location>
        <begin position="36"/>
        <end position="46"/>
    </location>
</feature>
<organism evidence="4 5">
    <name type="scientific">Solanum verrucosum</name>
    <dbReference type="NCBI Taxonomy" id="315347"/>
    <lineage>
        <taxon>Eukaryota</taxon>
        <taxon>Viridiplantae</taxon>
        <taxon>Streptophyta</taxon>
        <taxon>Embryophyta</taxon>
        <taxon>Tracheophyta</taxon>
        <taxon>Spermatophyta</taxon>
        <taxon>Magnoliopsida</taxon>
        <taxon>eudicotyledons</taxon>
        <taxon>Gunneridae</taxon>
        <taxon>Pentapetalae</taxon>
        <taxon>asterids</taxon>
        <taxon>lamiids</taxon>
        <taxon>Solanales</taxon>
        <taxon>Solanaceae</taxon>
        <taxon>Solanoideae</taxon>
        <taxon>Solaneae</taxon>
        <taxon>Solanum</taxon>
    </lineage>
</organism>
<feature type="region of interest" description="Disordered" evidence="1">
    <location>
        <begin position="1"/>
        <end position="80"/>
    </location>
</feature>
<feature type="compositionally biased region" description="Basic and acidic residues" evidence="1">
    <location>
        <begin position="665"/>
        <end position="680"/>
    </location>
</feature>
<sequence length="709" mass="79990">MTADVPNTVGYANGDLKSKHTDANTGSRKSKVSERGRRRRKQKKNNKVPSRGVDSDTAATDEANGGAGDTDKENSDLQKSLVVEQVEVEYVPEKAELDGELDEEFRKVFEKFSFTAATGSEENDKKDETAADAALKKKDDSDSEEEQDAQPREKGISNKKKKLQRRMNIAELKQICTRPDVVEVWDATAADPKLLVYLKSYRNTVPVPRHWSQKRKFLQEGGLDIGGASTCRSLTNGILHNSMCVFCGLGVAAFLCLFCVGWGLQRSSVYFVWVGGCSVPLFICVETLIISVVFALFMLEVVKSIGTIGQCGRLSNPLSSSLDMILLIFLVLHFISSSLEFGFQGKRGIEKQPFQLPDFIAATGIEKIRQAYIEKEDSKKLKQKQRERMQPKMGKMDIDYQVLHDAFFKYQTKPKLSSHGDLYYEGKEFEVKLREMKPGTFSQELKEALGMPEGAPPPWLINMQRYGPPPSYPQLKIPGLNAPIPPGAKFGYQPGGWGKPPVDEYGRPLYGDVFGVVQQDHPNYEDEPVDKTKHWGDLEEEEEEEEEEVEEEMEEDELEDGIQSVDSLSSTPTGVETPDVIDLRKQQRKEPEKPLYQVLEEKEEKIAPGTLLGTTHTYVINTGTQDKTAAKRVDLLKGQKSDRVDVTLAPEELELMDNVLPAKYEEAREEEKLRSQREDFSDMVAENERKKKRKLQEKDGKSKKKDFKF</sequence>
<feature type="compositionally biased region" description="Basic and acidic residues" evidence="1">
    <location>
        <begin position="581"/>
        <end position="593"/>
    </location>
</feature>
<feature type="compositionally biased region" description="Polar residues" evidence="1">
    <location>
        <begin position="564"/>
        <end position="574"/>
    </location>
</feature>
<evidence type="ECO:0000313" key="4">
    <source>
        <dbReference type="EMBL" id="WMV17916.1"/>
    </source>
</evidence>
<feature type="domain" description="PSP proline-rich" evidence="3">
    <location>
        <begin position="433"/>
        <end position="486"/>
    </location>
</feature>
<dbReference type="EMBL" id="CP133614">
    <property type="protein sequence ID" value="WMV17916.1"/>
    <property type="molecule type" value="Genomic_DNA"/>
</dbReference>
<protein>
    <recommendedName>
        <fullName evidence="3">PSP proline-rich domain-containing protein</fullName>
    </recommendedName>
</protein>
<feature type="compositionally biased region" description="Basic residues" evidence="1">
    <location>
        <begin position="690"/>
        <end position="709"/>
    </location>
</feature>
<dbReference type="Pfam" id="PF04046">
    <property type="entry name" value="PSP"/>
    <property type="match status" value="1"/>
</dbReference>
<dbReference type="InterPro" id="IPR006568">
    <property type="entry name" value="PSP_pro-rich"/>
</dbReference>
<dbReference type="GO" id="GO:0005634">
    <property type="term" value="C:nucleus"/>
    <property type="evidence" value="ECO:0007669"/>
    <property type="project" value="InterPro"/>
</dbReference>